<dbReference type="Pfam" id="PF03914">
    <property type="entry name" value="CBF"/>
    <property type="match status" value="1"/>
</dbReference>
<dbReference type="GO" id="GO:0032040">
    <property type="term" value="C:small-subunit processome"/>
    <property type="evidence" value="ECO:0007669"/>
    <property type="project" value="TreeGrafter"/>
</dbReference>
<dbReference type="GO" id="GO:0042254">
    <property type="term" value="P:ribosome biogenesis"/>
    <property type="evidence" value="ECO:0007669"/>
    <property type="project" value="InterPro"/>
</dbReference>
<dbReference type="Proteomes" id="UP000031668">
    <property type="component" value="Unassembled WGS sequence"/>
</dbReference>
<comment type="similarity">
    <text evidence="1">Belongs to the CBF/MAK21 family.</text>
</comment>
<sequence>MSQKEQLINDFLSYQDSIHFTLKRLSKIVKSKKKKKLLTDESTQHLVIQVLVRSAQSYKTKKRLFKISVDSQKTERFISTIWPNVFSLPLHESTRDLILVNMDDKIYPYVKSSGVLATFLIEALNLGKHWGLMSLVNLMLKSNFECPKFYEKLYASLFNISTTRFGDENKMKLFLVLERVMKSTHLPTYVVASFAKLLARKAIFSPLPETLVMLNLVGIIISFHETTRFLLRSKSTDPEEDPFDETNPDFTTNNVMNSFLWEFHVFKSHHNPFVRQTVQSFTEDSENAWKWRLTFLKLPSSLDVVGYLNLARKLLESDSNWTYDAKAQSEPVSFKSEFVSFDSI</sequence>
<dbReference type="PANTHER" id="PTHR12455">
    <property type="entry name" value="NUCLEOLAR COMPLEX PROTEIN 4"/>
    <property type="match status" value="1"/>
</dbReference>
<protein>
    <submittedName>
        <fullName evidence="3">Nucleolar complex protein 4</fullName>
    </submittedName>
</protein>
<dbReference type="PANTHER" id="PTHR12455:SF0">
    <property type="entry name" value="NUCLEOLAR COMPLEX PROTEIN 4 HOMOLOG"/>
    <property type="match status" value="1"/>
</dbReference>
<evidence type="ECO:0000313" key="3">
    <source>
        <dbReference type="EMBL" id="KII61744.1"/>
    </source>
</evidence>
<dbReference type="AlphaFoldDB" id="A0A0C2MBM2"/>
<organism evidence="3 4">
    <name type="scientific">Thelohanellus kitauei</name>
    <name type="common">Myxosporean</name>
    <dbReference type="NCBI Taxonomy" id="669202"/>
    <lineage>
        <taxon>Eukaryota</taxon>
        <taxon>Metazoa</taxon>
        <taxon>Cnidaria</taxon>
        <taxon>Myxozoa</taxon>
        <taxon>Myxosporea</taxon>
        <taxon>Bivalvulida</taxon>
        <taxon>Platysporina</taxon>
        <taxon>Myxobolidae</taxon>
        <taxon>Thelohanellus</taxon>
    </lineage>
</organism>
<evidence type="ECO:0000313" key="4">
    <source>
        <dbReference type="Proteomes" id="UP000031668"/>
    </source>
</evidence>
<accession>A0A0C2MBM2</accession>
<dbReference type="OMA" id="YWTDIFL"/>
<evidence type="ECO:0000256" key="1">
    <source>
        <dbReference type="ARBA" id="ARBA00007797"/>
    </source>
</evidence>
<name>A0A0C2MBM2_THEKT</name>
<dbReference type="OrthoDB" id="10263185at2759"/>
<dbReference type="EMBL" id="JWZT01005265">
    <property type="protein sequence ID" value="KII61744.1"/>
    <property type="molecule type" value="Genomic_DNA"/>
</dbReference>
<gene>
    <name evidence="3" type="ORF">RF11_08844</name>
</gene>
<evidence type="ECO:0000259" key="2">
    <source>
        <dbReference type="Pfam" id="PF03914"/>
    </source>
</evidence>
<dbReference type="GO" id="GO:0030692">
    <property type="term" value="C:Noc4p-Nop14p complex"/>
    <property type="evidence" value="ECO:0007669"/>
    <property type="project" value="TreeGrafter"/>
</dbReference>
<dbReference type="InterPro" id="IPR027193">
    <property type="entry name" value="Noc4"/>
</dbReference>
<proteinExistence type="inferred from homology"/>
<feature type="domain" description="CCAAT-binding factor" evidence="2">
    <location>
        <begin position="132"/>
        <end position="276"/>
    </location>
</feature>
<comment type="caution">
    <text evidence="3">The sequence shown here is derived from an EMBL/GenBank/DDBJ whole genome shotgun (WGS) entry which is preliminary data.</text>
</comment>
<reference evidence="3 4" key="1">
    <citation type="journal article" date="2014" name="Genome Biol. Evol.">
        <title>The genome of the myxosporean Thelohanellus kitauei shows adaptations to nutrient acquisition within its fish host.</title>
        <authorList>
            <person name="Yang Y."/>
            <person name="Xiong J."/>
            <person name="Zhou Z."/>
            <person name="Huo F."/>
            <person name="Miao W."/>
            <person name="Ran C."/>
            <person name="Liu Y."/>
            <person name="Zhang J."/>
            <person name="Feng J."/>
            <person name="Wang M."/>
            <person name="Wang M."/>
            <person name="Wang L."/>
            <person name="Yao B."/>
        </authorList>
    </citation>
    <scope>NUCLEOTIDE SEQUENCE [LARGE SCALE GENOMIC DNA]</scope>
    <source>
        <strain evidence="3">Wuqing</strain>
    </source>
</reference>
<dbReference type="InterPro" id="IPR005612">
    <property type="entry name" value="CCAAT-binding_factor"/>
</dbReference>
<keyword evidence="4" id="KW-1185">Reference proteome</keyword>